<evidence type="ECO:0000313" key="3">
    <source>
        <dbReference type="EMBL" id="PIK40635.1"/>
    </source>
</evidence>
<organism evidence="3 4">
    <name type="scientific">Stichopus japonicus</name>
    <name type="common">Sea cucumber</name>
    <dbReference type="NCBI Taxonomy" id="307972"/>
    <lineage>
        <taxon>Eukaryota</taxon>
        <taxon>Metazoa</taxon>
        <taxon>Echinodermata</taxon>
        <taxon>Eleutherozoa</taxon>
        <taxon>Echinozoa</taxon>
        <taxon>Holothuroidea</taxon>
        <taxon>Aspidochirotacea</taxon>
        <taxon>Aspidochirotida</taxon>
        <taxon>Stichopodidae</taxon>
        <taxon>Apostichopus</taxon>
    </lineage>
</organism>
<sequence length="286" mass="32924">MMKVEVLSNFIGLKPLKRRRSSSECKDEEIMKREKTVPQNVFIQGVHQKRLRNTSVMTVTTTEIGAFFRLFDDDVIQDFLWMDSCNKVADKYLLAMVFAYFKRASYSGKQINRMNFFIALYLANDMEEDEEDPKYDIFPWALGKDWKDKYPSFLRQRDRFLRAIDYRAAVSSKCCEEIMGLSPNHMIWQRERPIHHGGADRKYPCDDDTYYPKGPGSSPIQCKACTMSFTNGVFGQESPISVESPDSGFLYLSSCSDSSTDSAGEEMDLAESFNMNGEQSVRRSCL</sequence>
<dbReference type="STRING" id="307972.A0A2G8JY69"/>
<evidence type="ECO:0000256" key="2">
    <source>
        <dbReference type="ARBA" id="ARBA00023306"/>
    </source>
</evidence>
<dbReference type="Pfam" id="PF11357">
    <property type="entry name" value="Spy1"/>
    <property type="match status" value="1"/>
</dbReference>
<reference evidence="3 4" key="1">
    <citation type="journal article" date="2017" name="PLoS Biol.">
        <title>The sea cucumber genome provides insights into morphological evolution and visceral regeneration.</title>
        <authorList>
            <person name="Zhang X."/>
            <person name="Sun L."/>
            <person name="Yuan J."/>
            <person name="Sun Y."/>
            <person name="Gao Y."/>
            <person name="Zhang L."/>
            <person name="Li S."/>
            <person name="Dai H."/>
            <person name="Hamel J.F."/>
            <person name="Liu C."/>
            <person name="Yu Y."/>
            <person name="Liu S."/>
            <person name="Lin W."/>
            <person name="Guo K."/>
            <person name="Jin S."/>
            <person name="Xu P."/>
            <person name="Storey K.B."/>
            <person name="Huan P."/>
            <person name="Zhang T."/>
            <person name="Zhou Y."/>
            <person name="Zhang J."/>
            <person name="Lin C."/>
            <person name="Li X."/>
            <person name="Xing L."/>
            <person name="Huo D."/>
            <person name="Sun M."/>
            <person name="Wang L."/>
            <person name="Mercier A."/>
            <person name="Li F."/>
            <person name="Yang H."/>
            <person name="Xiang J."/>
        </authorList>
    </citation>
    <scope>NUCLEOTIDE SEQUENCE [LARGE SCALE GENOMIC DNA]</scope>
    <source>
        <strain evidence="3">Shaxun</strain>
        <tissue evidence="3">Muscle</tissue>
    </source>
</reference>
<evidence type="ECO:0000256" key="1">
    <source>
        <dbReference type="ARBA" id="ARBA00010932"/>
    </source>
</evidence>
<comment type="caution">
    <text evidence="3">The sequence shown here is derived from an EMBL/GenBank/DDBJ whole genome shotgun (WGS) entry which is preliminary data.</text>
</comment>
<keyword evidence="2" id="KW-0131">Cell cycle</keyword>
<name>A0A2G8JY69_STIJA</name>
<accession>A0A2G8JY69</accession>
<gene>
    <name evidence="3" type="ORF">BSL78_22512</name>
</gene>
<dbReference type="Proteomes" id="UP000230750">
    <property type="component" value="Unassembled WGS sequence"/>
</dbReference>
<dbReference type="AlphaFoldDB" id="A0A2G8JY69"/>
<dbReference type="InterPro" id="IPR052316">
    <property type="entry name" value="Speedy-Ringo_regulator"/>
</dbReference>
<proteinExistence type="inferred from homology"/>
<dbReference type="GO" id="GO:0019901">
    <property type="term" value="F:protein kinase binding"/>
    <property type="evidence" value="ECO:0007669"/>
    <property type="project" value="InterPro"/>
</dbReference>
<dbReference type="EMBL" id="MRZV01001100">
    <property type="protein sequence ID" value="PIK40635.1"/>
    <property type="molecule type" value="Genomic_DNA"/>
</dbReference>
<keyword evidence="4" id="KW-1185">Reference proteome</keyword>
<protein>
    <submittedName>
        <fullName evidence="3">Speedy protein</fullName>
    </submittedName>
</protein>
<dbReference type="OrthoDB" id="9442170at2759"/>
<comment type="similarity">
    <text evidence="1">Belongs to the Speedy/Ringo family.</text>
</comment>
<dbReference type="InterPro" id="IPR020984">
    <property type="entry name" value="Speedy"/>
</dbReference>
<evidence type="ECO:0000313" key="4">
    <source>
        <dbReference type="Proteomes" id="UP000230750"/>
    </source>
</evidence>
<dbReference type="PANTHER" id="PTHR31545">
    <property type="entry name" value="SEEDY PROTEIN A/C FAMILY MEMBER"/>
    <property type="match status" value="1"/>
</dbReference>
<dbReference type="PANTHER" id="PTHR31545:SF5">
    <property type="entry name" value="SPEEDY PROTEIN A"/>
    <property type="match status" value="1"/>
</dbReference>